<proteinExistence type="predicted"/>
<dbReference type="AlphaFoldDB" id="A0AAE1CVL4"/>
<sequence>MRQARTDCPHCMDHKMKTELTNLETKVQLSLSAAGMDGRRTAVEICTASDRGRQPLDHGAPRPEHTQGCVSSRESPDSHQRVEALGNYAVPGTIKDHSVAKSSAFRHRKPGWAMTFVTSAETVLLIGRVSSA</sequence>
<feature type="compositionally biased region" description="Basic and acidic residues" evidence="1">
    <location>
        <begin position="50"/>
        <end position="65"/>
    </location>
</feature>
<organism evidence="2 3">
    <name type="scientific">Elysia crispata</name>
    <name type="common">lettuce slug</name>
    <dbReference type="NCBI Taxonomy" id="231223"/>
    <lineage>
        <taxon>Eukaryota</taxon>
        <taxon>Metazoa</taxon>
        <taxon>Spiralia</taxon>
        <taxon>Lophotrochozoa</taxon>
        <taxon>Mollusca</taxon>
        <taxon>Gastropoda</taxon>
        <taxon>Heterobranchia</taxon>
        <taxon>Euthyneura</taxon>
        <taxon>Panpulmonata</taxon>
        <taxon>Sacoglossa</taxon>
        <taxon>Placobranchoidea</taxon>
        <taxon>Plakobranchidae</taxon>
        <taxon>Elysia</taxon>
    </lineage>
</organism>
<dbReference type="Proteomes" id="UP001283361">
    <property type="component" value="Unassembled WGS sequence"/>
</dbReference>
<evidence type="ECO:0000313" key="2">
    <source>
        <dbReference type="EMBL" id="KAK3738034.1"/>
    </source>
</evidence>
<protein>
    <submittedName>
        <fullName evidence="2">Uncharacterized protein</fullName>
    </submittedName>
</protein>
<feature type="region of interest" description="Disordered" evidence="1">
    <location>
        <begin position="48"/>
        <end position="79"/>
    </location>
</feature>
<accession>A0AAE1CVL4</accession>
<evidence type="ECO:0000256" key="1">
    <source>
        <dbReference type="SAM" id="MobiDB-lite"/>
    </source>
</evidence>
<comment type="caution">
    <text evidence="2">The sequence shown here is derived from an EMBL/GenBank/DDBJ whole genome shotgun (WGS) entry which is preliminary data.</text>
</comment>
<name>A0AAE1CVL4_9GAST</name>
<evidence type="ECO:0000313" key="3">
    <source>
        <dbReference type="Proteomes" id="UP001283361"/>
    </source>
</evidence>
<reference evidence="2" key="1">
    <citation type="journal article" date="2023" name="G3 (Bethesda)">
        <title>A reference genome for the long-term kleptoplast-retaining sea slug Elysia crispata morphotype clarki.</title>
        <authorList>
            <person name="Eastman K.E."/>
            <person name="Pendleton A.L."/>
            <person name="Shaikh M.A."/>
            <person name="Suttiyut T."/>
            <person name="Ogas R."/>
            <person name="Tomko P."/>
            <person name="Gavelis G."/>
            <person name="Widhalm J.R."/>
            <person name="Wisecaver J.H."/>
        </authorList>
    </citation>
    <scope>NUCLEOTIDE SEQUENCE</scope>
    <source>
        <strain evidence="2">ECLA1</strain>
    </source>
</reference>
<gene>
    <name evidence="2" type="ORF">RRG08_067201</name>
</gene>
<dbReference type="EMBL" id="JAWDGP010006605">
    <property type="protein sequence ID" value="KAK3738034.1"/>
    <property type="molecule type" value="Genomic_DNA"/>
</dbReference>
<keyword evidence="3" id="KW-1185">Reference proteome</keyword>